<evidence type="ECO:0000256" key="1">
    <source>
        <dbReference type="SAM" id="MobiDB-lite"/>
    </source>
</evidence>
<evidence type="ECO:0000313" key="2">
    <source>
        <dbReference type="EMBL" id="KAJ1116165.1"/>
    </source>
</evidence>
<feature type="compositionally biased region" description="Basic and acidic residues" evidence="1">
    <location>
        <begin position="1"/>
        <end position="32"/>
    </location>
</feature>
<dbReference type="AlphaFoldDB" id="A0AAV7NTJ4"/>
<proteinExistence type="predicted"/>
<feature type="region of interest" description="Disordered" evidence="1">
    <location>
        <begin position="1"/>
        <end position="108"/>
    </location>
</feature>
<protein>
    <submittedName>
        <fullName evidence="2">Uncharacterized protein</fullName>
    </submittedName>
</protein>
<keyword evidence="3" id="KW-1185">Reference proteome</keyword>
<gene>
    <name evidence="2" type="ORF">NDU88_004384</name>
</gene>
<comment type="caution">
    <text evidence="2">The sequence shown here is derived from an EMBL/GenBank/DDBJ whole genome shotgun (WGS) entry which is preliminary data.</text>
</comment>
<feature type="compositionally biased region" description="Basic and acidic residues" evidence="1">
    <location>
        <begin position="54"/>
        <end position="108"/>
    </location>
</feature>
<accession>A0AAV7NTJ4</accession>
<evidence type="ECO:0000313" key="3">
    <source>
        <dbReference type="Proteomes" id="UP001066276"/>
    </source>
</evidence>
<reference evidence="2" key="1">
    <citation type="journal article" date="2022" name="bioRxiv">
        <title>Sequencing and chromosome-scale assembly of the giantPleurodeles waltlgenome.</title>
        <authorList>
            <person name="Brown T."/>
            <person name="Elewa A."/>
            <person name="Iarovenko S."/>
            <person name="Subramanian E."/>
            <person name="Araus A.J."/>
            <person name="Petzold A."/>
            <person name="Susuki M."/>
            <person name="Suzuki K.-i.T."/>
            <person name="Hayashi T."/>
            <person name="Toyoda A."/>
            <person name="Oliveira C."/>
            <person name="Osipova E."/>
            <person name="Leigh N.D."/>
            <person name="Simon A."/>
            <person name="Yun M.H."/>
        </authorList>
    </citation>
    <scope>NUCLEOTIDE SEQUENCE</scope>
    <source>
        <strain evidence="2">20211129_DDA</strain>
        <tissue evidence="2">Liver</tissue>
    </source>
</reference>
<organism evidence="2 3">
    <name type="scientific">Pleurodeles waltl</name>
    <name type="common">Iberian ribbed newt</name>
    <dbReference type="NCBI Taxonomy" id="8319"/>
    <lineage>
        <taxon>Eukaryota</taxon>
        <taxon>Metazoa</taxon>
        <taxon>Chordata</taxon>
        <taxon>Craniata</taxon>
        <taxon>Vertebrata</taxon>
        <taxon>Euteleostomi</taxon>
        <taxon>Amphibia</taxon>
        <taxon>Batrachia</taxon>
        <taxon>Caudata</taxon>
        <taxon>Salamandroidea</taxon>
        <taxon>Salamandridae</taxon>
        <taxon>Pleurodelinae</taxon>
        <taxon>Pleurodeles</taxon>
    </lineage>
</organism>
<dbReference type="Proteomes" id="UP001066276">
    <property type="component" value="Chromosome 8"/>
</dbReference>
<dbReference type="EMBL" id="JANPWB010000012">
    <property type="protein sequence ID" value="KAJ1116165.1"/>
    <property type="molecule type" value="Genomic_DNA"/>
</dbReference>
<sequence>MDRRKGQETERRWSEEESCGKEAERRWSKEENCLNETGRWPSGKSLGGTFRLAESGKEEAGPIRNAQHQEDAERKDNNIKLRKERSEGVPGERGDGDTERTGDGETLE</sequence>
<name>A0AAV7NTJ4_PLEWA</name>